<dbReference type="Proteomes" id="UP000237000">
    <property type="component" value="Unassembled WGS sequence"/>
</dbReference>
<dbReference type="GO" id="GO:0003723">
    <property type="term" value="F:RNA binding"/>
    <property type="evidence" value="ECO:0007669"/>
    <property type="project" value="InterPro"/>
</dbReference>
<dbReference type="InterPro" id="IPR001568">
    <property type="entry name" value="RNase_T2-like"/>
</dbReference>
<dbReference type="GO" id="GO:0033897">
    <property type="term" value="F:ribonuclease T2 activity"/>
    <property type="evidence" value="ECO:0007669"/>
    <property type="project" value="InterPro"/>
</dbReference>
<dbReference type="GO" id="GO:0006401">
    <property type="term" value="P:RNA catabolic process"/>
    <property type="evidence" value="ECO:0007669"/>
    <property type="project" value="TreeGrafter"/>
</dbReference>
<evidence type="ECO:0000256" key="2">
    <source>
        <dbReference type="ARBA" id="ARBA00022722"/>
    </source>
</evidence>
<dbReference type="CDD" id="cd01061">
    <property type="entry name" value="RNase_T2_euk"/>
    <property type="match status" value="1"/>
</dbReference>
<keyword evidence="13" id="KW-1185">Reference proteome</keyword>
<evidence type="ECO:0000256" key="8">
    <source>
        <dbReference type="ARBA" id="ARBA00023239"/>
    </source>
</evidence>
<dbReference type="GO" id="GO:0005576">
    <property type="term" value="C:extracellular region"/>
    <property type="evidence" value="ECO:0007669"/>
    <property type="project" value="TreeGrafter"/>
</dbReference>
<dbReference type="Pfam" id="PF00445">
    <property type="entry name" value="Ribonuclease_T2"/>
    <property type="match status" value="1"/>
</dbReference>
<proteinExistence type="inferred from homology"/>
<keyword evidence="3" id="KW-0732">Signal</keyword>
<dbReference type="Gene3D" id="3.90.730.10">
    <property type="entry name" value="Ribonuclease T2-like"/>
    <property type="match status" value="1"/>
</dbReference>
<comment type="similarity">
    <text evidence="1 11">Belongs to the RNase T2 family.</text>
</comment>
<dbReference type="PANTHER" id="PTHR11240:SF75">
    <property type="entry name" value="RIBONUCLEASE 3"/>
    <property type="match status" value="1"/>
</dbReference>
<gene>
    <name evidence="12" type="ORF">TorRG33x02_290380</name>
</gene>
<keyword evidence="7" id="KW-0325">Glycoprotein</keyword>
<feature type="active site" evidence="10">
    <location>
        <position position="103"/>
    </location>
</feature>
<dbReference type="InterPro" id="IPR033130">
    <property type="entry name" value="RNase_T2_His_AS_2"/>
</dbReference>
<dbReference type="PANTHER" id="PTHR11240">
    <property type="entry name" value="RIBONUCLEASE T2"/>
    <property type="match status" value="1"/>
</dbReference>
<feature type="active site" evidence="10">
    <location>
        <position position="99"/>
    </location>
</feature>
<evidence type="ECO:0000256" key="6">
    <source>
        <dbReference type="ARBA" id="ARBA00023157"/>
    </source>
</evidence>
<dbReference type="OrthoDB" id="435754at2759"/>
<dbReference type="PROSITE" id="PS00530">
    <property type="entry name" value="RNASE_T2_1"/>
    <property type="match status" value="1"/>
</dbReference>
<dbReference type="InterPro" id="IPR033697">
    <property type="entry name" value="Ribonuclease_T2_eukaryotic"/>
</dbReference>
<keyword evidence="6" id="KW-1015">Disulfide bond</keyword>
<dbReference type="InterPro" id="IPR036430">
    <property type="entry name" value="RNase_T2-like_sf"/>
</dbReference>
<protein>
    <submittedName>
        <fullName evidence="12">Ribonuclease T2-like</fullName>
    </submittedName>
</protein>
<keyword evidence="4" id="KW-0255">Endonuclease</keyword>
<comment type="function">
    <text evidence="9">Self-incompatibility (SI) is the inherited ability of a flowering plant to prevent self-fertilization by discriminating between self and non-self pollen during pollination. In many species, self-incompatibility is controlled by the single, multiallelic locus S.</text>
</comment>
<keyword evidence="5" id="KW-0378">Hydrolase</keyword>
<dbReference type="SUPFAM" id="SSF55895">
    <property type="entry name" value="Ribonuclease Rh-like"/>
    <property type="match status" value="1"/>
</dbReference>
<keyword evidence="2" id="KW-0540">Nuclease</keyword>
<dbReference type="PROSITE" id="PS00531">
    <property type="entry name" value="RNASE_T2_2"/>
    <property type="match status" value="1"/>
</dbReference>
<dbReference type="InParanoid" id="A0A2P5CCA4"/>
<name>A0A2P5CCA4_TREOI</name>
<sequence length="212" mass="24397">MSQCGASFEFYYFVLTWPESLCNLDTKPCCYPKKGGKPAADFIIHGLWPNFRNGSFPTYCDPKSPYDRKQLSSFIGSMKKYWPSMSCPRNDGTRFWSHEWVKHGTCSKSVLDQRNYFLTTLNLRMKVNILLALKRAGIEPNGKSYSLTAMKSAITRAIGYTPNIKCSENKWEQFQLHEVYFCVDINSHLMPCAAQGFEDHCGGNTEIYFHKF</sequence>
<evidence type="ECO:0000256" key="11">
    <source>
        <dbReference type="RuleBase" id="RU004328"/>
    </source>
</evidence>
<evidence type="ECO:0000256" key="5">
    <source>
        <dbReference type="ARBA" id="ARBA00022801"/>
    </source>
</evidence>
<evidence type="ECO:0000256" key="10">
    <source>
        <dbReference type="PIRSR" id="PIRSR633697-1"/>
    </source>
</evidence>
<evidence type="ECO:0000256" key="3">
    <source>
        <dbReference type="ARBA" id="ARBA00022729"/>
    </source>
</evidence>
<comment type="caution">
    <text evidence="12">The sequence shown here is derived from an EMBL/GenBank/DDBJ whole genome shotgun (WGS) entry which is preliminary data.</text>
</comment>
<dbReference type="EMBL" id="JXTC01000383">
    <property type="protein sequence ID" value="PON58661.1"/>
    <property type="molecule type" value="Genomic_DNA"/>
</dbReference>
<reference evidence="13" key="1">
    <citation type="submission" date="2016-06" db="EMBL/GenBank/DDBJ databases">
        <title>Parallel loss of symbiosis genes in relatives of nitrogen-fixing non-legume Parasponia.</title>
        <authorList>
            <person name="Van Velzen R."/>
            <person name="Holmer R."/>
            <person name="Bu F."/>
            <person name="Rutten L."/>
            <person name="Van Zeijl A."/>
            <person name="Liu W."/>
            <person name="Santuari L."/>
            <person name="Cao Q."/>
            <person name="Sharma T."/>
            <person name="Shen D."/>
            <person name="Roswanjaya Y."/>
            <person name="Wardhani T."/>
            <person name="Kalhor M.S."/>
            <person name="Jansen J."/>
            <person name="Van den Hoogen J."/>
            <person name="Gungor B."/>
            <person name="Hartog M."/>
            <person name="Hontelez J."/>
            <person name="Verver J."/>
            <person name="Yang W.-C."/>
            <person name="Schijlen E."/>
            <person name="Repin R."/>
            <person name="Schilthuizen M."/>
            <person name="Schranz E."/>
            <person name="Heidstra R."/>
            <person name="Miyata K."/>
            <person name="Fedorova E."/>
            <person name="Kohlen W."/>
            <person name="Bisseling T."/>
            <person name="Smit S."/>
            <person name="Geurts R."/>
        </authorList>
    </citation>
    <scope>NUCLEOTIDE SEQUENCE [LARGE SCALE GENOMIC DNA]</scope>
    <source>
        <strain evidence="13">cv. RG33-2</strain>
    </source>
</reference>
<evidence type="ECO:0000313" key="12">
    <source>
        <dbReference type="EMBL" id="PON58661.1"/>
    </source>
</evidence>
<evidence type="ECO:0000256" key="4">
    <source>
        <dbReference type="ARBA" id="ARBA00022759"/>
    </source>
</evidence>
<dbReference type="InterPro" id="IPR018188">
    <property type="entry name" value="RNase_T2_His_AS_1"/>
</dbReference>
<accession>A0A2P5CCA4</accession>
<keyword evidence="8" id="KW-0456">Lyase</keyword>
<evidence type="ECO:0000256" key="7">
    <source>
        <dbReference type="ARBA" id="ARBA00023180"/>
    </source>
</evidence>
<dbReference type="AlphaFoldDB" id="A0A2P5CCA4"/>
<dbReference type="GO" id="GO:0016787">
    <property type="term" value="F:hydrolase activity"/>
    <property type="evidence" value="ECO:0007669"/>
    <property type="project" value="UniProtKB-KW"/>
</dbReference>
<evidence type="ECO:0000313" key="13">
    <source>
        <dbReference type="Proteomes" id="UP000237000"/>
    </source>
</evidence>
<evidence type="ECO:0000256" key="9">
    <source>
        <dbReference type="ARBA" id="ARBA00025641"/>
    </source>
</evidence>
<feature type="active site" evidence="10">
    <location>
        <position position="45"/>
    </location>
</feature>
<evidence type="ECO:0000256" key="1">
    <source>
        <dbReference type="ARBA" id="ARBA00007469"/>
    </source>
</evidence>
<organism evidence="12 13">
    <name type="scientific">Trema orientale</name>
    <name type="common">Charcoal tree</name>
    <name type="synonym">Celtis orientalis</name>
    <dbReference type="NCBI Taxonomy" id="63057"/>
    <lineage>
        <taxon>Eukaryota</taxon>
        <taxon>Viridiplantae</taxon>
        <taxon>Streptophyta</taxon>
        <taxon>Embryophyta</taxon>
        <taxon>Tracheophyta</taxon>
        <taxon>Spermatophyta</taxon>
        <taxon>Magnoliopsida</taxon>
        <taxon>eudicotyledons</taxon>
        <taxon>Gunneridae</taxon>
        <taxon>Pentapetalae</taxon>
        <taxon>rosids</taxon>
        <taxon>fabids</taxon>
        <taxon>Rosales</taxon>
        <taxon>Cannabaceae</taxon>
        <taxon>Trema</taxon>
    </lineage>
</organism>